<keyword evidence="3" id="KW-1185">Reference proteome</keyword>
<dbReference type="Gramene" id="KRH16793">
    <property type="protein sequence ID" value="KRH16793"/>
    <property type="gene ID" value="GLYMA_14G178100"/>
</dbReference>
<evidence type="ECO:0000313" key="1">
    <source>
        <dbReference type="EMBL" id="KRH16793.1"/>
    </source>
</evidence>
<evidence type="ECO:0000313" key="3">
    <source>
        <dbReference type="Proteomes" id="UP000008827"/>
    </source>
</evidence>
<dbReference type="EnsemblPlants" id="KRH16793">
    <property type="protein sequence ID" value="KRH16793"/>
    <property type="gene ID" value="GLYMA_14G178100"/>
</dbReference>
<proteinExistence type="predicted"/>
<protein>
    <submittedName>
        <fullName evidence="1 2">Uncharacterized protein</fullName>
    </submittedName>
</protein>
<accession>A0A0R0GNP7</accession>
<dbReference type="EMBL" id="CM000847">
    <property type="protein sequence ID" value="KRH16793.1"/>
    <property type="molecule type" value="Genomic_DNA"/>
</dbReference>
<gene>
    <name evidence="1" type="ORF">GLYMA_14G178100</name>
</gene>
<dbReference type="AlphaFoldDB" id="A0A0R0GNP7"/>
<sequence length="98" mass="11035">MVEATKLVNNVDASNPTPPTTTIAKSLPDFSKIKVFTGQNICGWQEHVHTLLDMHRVVFTFPLPNLMLVNFNNGFRPISALSNDLFGVHYSYKESKEI</sequence>
<dbReference type="Proteomes" id="UP000008827">
    <property type="component" value="Chromosome 14"/>
</dbReference>
<evidence type="ECO:0000313" key="2">
    <source>
        <dbReference type="EnsemblPlants" id="KRH16793"/>
    </source>
</evidence>
<reference evidence="2" key="2">
    <citation type="submission" date="2018-02" db="UniProtKB">
        <authorList>
            <consortium name="EnsemblPlants"/>
        </authorList>
    </citation>
    <scope>IDENTIFICATION</scope>
    <source>
        <strain evidence="2">Williams 82</strain>
    </source>
</reference>
<organism evidence="1">
    <name type="scientific">Glycine max</name>
    <name type="common">Soybean</name>
    <name type="synonym">Glycine hispida</name>
    <dbReference type="NCBI Taxonomy" id="3847"/>
    <lineage>
        <taxon>Eukaryota</taxon>
        <taxon>Viridiplantae</taxon>
        <taxon>Streptophyta</taxon>
        <taxon>Embryophyta</taxon>
        <taxon>Tracheophyta</taxon>
        <taxon>Spermatophyta</taxon>
        <taxon>Magnoliopsida</taxon>
        <taxon>eudicotyledons</taxon>
        <taxon>Gunneridae</taxon>
        <taxon>Pentapetalae</taxon>
        <taxon>rosids</taxon>
        <taxon>fabids</taxon>
        <taxon>Fabales</taxon>
        <taxon>Fabaceae</taxon>
        <taxon>Papilionoideae</taxon>
        <taxon>50 kb inversion clade</taxon>
        <taxon>NPAAA clade</taxon>
        <taxon>indigoferoid/millettioid clade</taxon>
        <taxon>Phaseoleae</taxon>
        <taxon>Glycine</taxon>
        <taxon>Glycine subgen. Soja</taxon>
    </lineage>
</organism>
<name>A0A0R0GNP7_SOYBN</name>
<reference evidence="1 2" key="1">
    <citation type="journal article" date="2010" name="Nature">
        <title>Genome sequence of the palaeopolyploid soybean.</title>
        <authorList>
            <person name="Schmutz J."/>
            <person name="Cannon S.B."/>
            <person name="Schlueter J."/>
            <person name="Ma J."/>
            <person name="Mitros T."/>
            <person name="Nelson W."/>
            <person name="Hyten D.L."/>
            <person name="Song Q."/>
            <person name="Thelen J.J."/>
            <person name="Cheng J."/>
            <person name="Xu D."/>
            <person name="Hellsten U."/>
            <person name="May G.D."/>
            <person name="Yu Y."/>
            <person name="Sakurai T."/>
            <person name="Umezawa T."/>
            <person name="Bhattacharyya M.K."/>
            <person name="Sandhu D."/>
            <person name="Valliyodan B."/>
            <person name="Lindquist E."/>
            <person name="Peto M."/>
            <person name="Grant D."/>
            <person name="Shu S."/>
            <person name="Goodstein D."/>
            <person name="Barry K."/>
            <person name="Futrell-Griggs M."/>
            <person name="Abernathy B."/>
            <person name="Du J."/>
            <person name="Tian Z."/>
            <person name="Zhu L."/>
            <person name="Gill N."/>
            <person name="Joshi T."/>
            <person name="Libault M."/>
            <person name="Sethuraman A."/>
            <person name="Zhang X.-C."/>
            <person name="Shinozaki K."/>
            <person name="Nguyen H.T."/>
            <person name="Wing R.A."/>
            <person name="Cregan P."/>
            <person name="Specht J."/>
            <person name="Grimwood J."/>
            <person name="Rokhsar D."/>
            <person name="Stacey G."/>
            <person name="Shoemaker R.C."/>
            <person name="Jackson S.A."/>
        </authorList>
    </citation>
    <scope>NUCLEOTIDE SEQUENCE</scope>
    <source>
        <strain evidence="2">cv. Williams 82</strain>
        <tissue evidence="1">Callus</tissue>
    </source>
</reference>
<reference evidence="1" key="3">
    <citation type="submission" date="2018-07" db="EMBL/GenBank/DDBJ databases">
        <title>WGS assembly of Glycine max.</title>
        <authorList>
            <person name="Schmutz J."/>
            <person name="Cannon S."/>
            <person name="Schlueter J."/>
            <person name="Ma J."/>
            <person name="Mitros T."/>
            <person name="Nelson W."/>
            <person name="Hyten D."/>
            <person name="Song Q."/>
            <person name="Thelen J."/>
            <person name="Cheng J."/>
            <person name="Xu D."/>
            <person name="Hellsten U."/>
            <person name="May G."/>
            <person name="Yu Y."/>
            <person name="Sakurai T."/>
            <person name="Umezawa T."/>
            <person name="Bhattacharyya M."/>
            <person name="Sandhu D."/>
            <person name="Valliyodan B."/>
            <person name="Lindquist E."/>
            <person name="Peto M."/>
            <person name="Grant D."/>
            <person name="Shu S."/>
            <person name="Goodstein D."/>
            <person name="Barry K."/>
            <person name="Futrell-Griggs M."/>
            <person name="Abernathy B."/>
            <person name="Du J."/>
            <person name="Tian Z."/>
            <person name="Zhu L."/>
            <person name="Gill N."/>
            <person name="Joshi T."/>
            <person name="Libault M."/>
            <person name="Sethuraman A."/>
            <person name="Zhang X."/>
            <person name="Shinozaki K."/>
            <person name="Nguyen H."/>
            <person name="Wing R."/>
            <person name="Cregan P."/>
            <person name="Specht J."/>
            <person name="Grimwood J."/>
            <person name="Rokhsar D."/>
            <person name="Stacey G."/>
            <person name="Shoemaker R."/>
            <person name="Jackson S."/>
        </authorList>
    </citation>
    <scope>NUCLEOTIDE SEQUENCE</scope>
    <source>
        <tissue evidence="1">Callus</tissue>
    </source>
</reference>
<dbReference type="InParanoid" id="A0A0R0GNP7"/>